<evidence type="ECO:0000259" key="4">
    <source>
        <dbReference type="PROSITE" id="PS01031"/>
    </source>
</evidence>
<dbReference type="Proteomes" id="UP000886520">
    <property type="component" value="Chromosome 9"/>
</dbReference>
<evidence type="ECO:0000256" key="1">
    <source>
        <dbReference type="ARBA" id="ARBA00023016"/>
    </source>
</evidence>
<dbReference type="PANTHER" id="PTHR11527">
    <property type="entry name" value="HEAT-SHOCK PROTEIN 20 FAMILY MEMBER"/>
    <property type="match status" value="1"/>
</dbReference>
<name>A0A9D4UWS5_ADICA</name>
<evidence type="ECO:0000313" key="5">
    <source>
        <dbReference type="EMBL" id="KAI5075478.1"/>
    </source>
</evidence>
<dbReference type="EMBL" id="JABFUD020000009">
    <property type="protein sequence ID" value="KAI5075478.1"/>
    <property type="molecule type" value="Genomic_DNA"/>
</dbReference>
<comment type="similarity">
    <text evidence="2 3">Belongs to the small heat shock protein (HSP20) family.</text>
</comment>
<accession>A0A9D4UWS5</accession>
<evidence type="ECO:0000256" key="2">
    <source>
        <dbReference type="PROSITE-ProRule" id="PRU00285"/>
    </source>
</evidence>
<dbReference type="PROSITE" id="PS01031">
    <property type="entry name" value="SHSP"/>
    <property type="match status" value="1"/>
</dbReference>
<proteinExistence type="inferred from homology"/>
<dbReference type="InterPro" id="IPR031107">
    <property type="entry name" value="Small_HSP"/>
</dbReference>
<keyword evidence="1" id="KW-0346">Stress response</keyword>
<dbReference type="SUPFAM" id="SSF49764">
    <property type="entry name" value="HSP20-like chaperones"/>
    <property type="match status" value="1"/>
</dbReference>
<dbReference type="Gene3D" id="2.60.40.790">
    <property type="match status" value="1"/>
</dbReference>
<dbReference type="Pfam" id="PF00011">
    <property type="entry name" value="HSP20"/>
    <property type="match status" value="1"/>
</dbReference>
<protein>
    <recommendedName>
        <fullName evidence="4">SHSP domain-containing protein</fullName>
    </recommendedName>
</protein>
<dbReference type="InterPro" id="IPR002068">
    <property type="entry name" value="A-crystallin/Hsp20_dom"/>
</dbReference>
<comment type="caution">
    <text evidence="5">The sequence shown here is derived from an EMBL/GenBank/DDBJ whole genome shotgun (WGS) entry which is preliminary data.</text>
</comment>
<reference evidence="5" key="1">
    <citation type="submission" date="2021-01" db="EMBL/GenBank/DDBJ databases">
        <title>Adiantum capillus-veneris genome.</title>
        <authorList>
            <person name="Fang Y."/>
            <person name="Liao Q."/>
        </authorList>
    </citation>
    <scope>NUCLEOTIDE SEQUENCE</scope>
    <source>
        <strain evidence="5">H3</strain>
        <tissue evidence="5">Leaf</tissue>
    </source>
</reference>
<dbReference type="OrthoDB" id="1901663at2759"/>
<dbReference type="InterPro" id="IPR008978">
    <property type="entry name" value="HSP20-like_chaperone"/>
</dbReference>
<keyword evidence="6" id="KW-1185">Reference proteome</keyword>
<gene>
    <name evidence="5" type="ORF">GOP47_0009554</name>
</gene>
<organism evidence="5 6">
    <name type="scientific">Adiantum capillus-veneris</name>
    <name type="common">Maidenhair fern</name>
    <dbReference type="NCBI Taxonomy" id="13818"/>
    <lineage>
        <taxon>Eukaryota</taxon>
        <taxon>Viridiplantae</taxon>
        <taxon>Streptophyta</taxon>
        <taxon>Embryophyta</taxon>
        <taxon>Tracheophyta</taxon>
        <taxon>Polypodiopsida</taxon>
        <taxon>Polypodiidae</taxon>
        <taxon>Polypodiales</taxon>
        <taxon>Pteridineae</taxon>
        <taxon>Pteridaceae</taxon>
        <taxon>Vittarioideae</taxon>
        <taxon>Adiantum</taxon>
    </lineage>
</organism>
<evidence type="ECO:0000256" key="3">
    <source>
        <dbReference type="RuleBase" id="RU003616"/>
    </source>
</evidence>
<sequence>MSLGGGGMYVIDSIGELAVDWLETDKAHIIQLDVPGLTKDDLSLQILAGNILHITGMYNDGRVIGGGLRDGIPHVIERPRGNFLRQYKLPSSTLVHYIEVFDDENGVITITIPKKKPYVRNIPIYVMNKL</sequence>
<dbReference type="AlphaFoldDB" id="A0A9D4UWS5"/>
<feature type="domain" description="SHSP" evidence="4">
    <location>
        <begin position="10"/>
        <end position="127"/>
    </location>
</feature>
<evidence type="ECO:0000313" key="6">
    <source>
        <dbReference type="Proteomes" id="UP000886520"/>
    </source>
</evidence>